<dbReference type="Pfam" id="PF00300">
    <property type="entry name" value="His_Phos_1"/>
    <property type="match status" value="1"/>
</dbReference>
<proteinExistence type="predicted"/>
<organism evidence="4">
    <name type="scientific">Proteinivorax tanatarense</name>
    <dbReference type="NCBI Taxonomy" id="1260629"/>
    <lineage>
        <taxon>Bacteria</taxon>
        <taxon>Bacillati</taxon>
        <taxon>Bacillota</taxon>
        <taxon>Clostridia</taxon>
        <taxon>Eubacteriales</taxon>
        <taxon>Proteinivoracaceae</taxon>
        <taxon>Proteinivorax</taxon>
    </lineage>
</organism>
<dbReference type="PANTHER" id="PTHR46517">
    <property type="entry name" value="FRUCTOSE-2,6-BISPHOSPHATASE TIGAR"/>
    <property type="match status" value="1"/>
</dbReference>
<evidence type="ECO:0000256" key="2">
    <source>
        <dbReference type="PIRSR" id="PIRSR613078-1"/>
    </source>
</evidence>
<dbReference type="PANTHER" id="PTHR46517:SF1">
    <property type="entry name" value="FRUCTOSE-2,6-BISPHOSPHATASE TIGAR"/>
    <property type="match status" value="1"/>
</dbReference>
<dbReference type="RefSeq" id="WP_350344544.1">
    <property type="nucleotide sequence ID" value="NZ_CP158367.1"/>
</dbReference>
<protein>
    <submittedName>
        <fullName evidence="4">Histidine phosphatase family protein</fullName>
        <ecNumber evidence="4">3.1.3.-</ecNumber>
    </submittedName>
</protein>
<dbReference type="InterPro" id="IPR051695">
    <property type="entry name" value="Phosphoglycerate_Mutase"/>
</dbReference>
<name>A0AAU7VNP4_9FIRM</name>
<sequence length="212" mass="24788">MRLILVRHGQTEWNIKKKIQGSTDTELSPQGIEEGRLVAKRLSNWDINHIYSSDLKRAAKTAQFISQYHSKPLSIDYDIRLRESCFGKWEGLTMEQVKEKYFKQYASREETPYVDIPEGESFKHFSQRLEEFITEKQTQHINSNVVAVAHSAVIKTILHNCLELSWKITKNSIYLSNCSISVLKFMPNKVVLERHNDTAHFENKELKEVPRH</sequence>
<dbReference type="GO" id="GO:0004331">
    <property type="term" value="F:fructose-2,6-bisphosphate 2-phosphatase activity"/>
    <property type="evidence" value="ECO:0007669"/>
    <property type="project" value="TreeGrafter"/>
</dbReference>
<feature type="binding site" evidence="3">
    <location>
        <begin position="7"/>
        <end position="14"/>
    </location>
    <ligand>
        <name>substrate</name>
    </ligand>
</feature>
<keyword evidence="1 4" id="KW-0378">Hydrolase</keyword>
<dbReference type="EMBL" id="CP158367">
    <property type="protein sequence ID" value="XBX75807.1"/>
    <property type="molecule type" value="Genomic_DNA"/>
</dbReference>
<gene>
    <name evidence="4" type="ORF">PRVXT_000963</name>
</gene>
<evidence type="ECO:0000313" key="4">
    <source>
        <dbReference type="EMBL" id="XBX75807.1"/>
    </source>
</evidence>
<dbReference type="Gene3D" id="3.40.50.1240">
    <property type="entry name" value="Phosphoglycerate mutase-like"/>
    <property type="match status" value="1"/>
</dbReference>
<dbReference type="InterPro" id="IPR013078">
    <property type="entry name" value="His_Pase_superF_clade-1"/>
</dbReference>
<reference evidence="4" key="2">
    <citation type="submission" date="2024-06" db="EMBL/GenBank/DDBJ databases">
        <authorList>
            <person name="Petrova K.O."/>
            <person name="Toshchakov S.V."/>
            <person name="Boltjanskaja Y.V."/>
            <person name="Kevbrin V."/>
        </authorList>
    </citation>
    <scope>NUCLEOTIDE SEQUENCE</scope>
    <source>
        <strain evidence="4">Z-910T</strain>
    </source>
</reference>
<feature type="active site" description="Tele-phosphohistidine intermediate" evidence="2">
    <location>
        <position position="8"/>
    </location>
</feature>
<dbReference type="AlphaFoldDB" id="A0AAU7VNP4"/>
<dbReference type="GO" id="GO:0045820">
    <property type="term" value="P:negative regulation of glycolytic process"/>
    <property type="evidence" value="ECO:0007669"/>
    <property type="project" value="TreeGrafter"/>
</dbReference>
<accession>A0AAU7VNP4</accession>
<evidence type="ECO:0000256" key="1">
    <source>
        <dbReference type="ARBA" id="ARBA00022801"/>
    </source>
</evidence>
<dbReference type="InterPro" id="IPR029033">
    <property type="entry name" value="His_PPase_superfam"/>
</dbReference>
<dbReference type="SUPFAM" id="SSF53254">
    <property type="entry name" value="Phosphoglycerate mutase-like"/>
    <property type="match status" value="1"/>
</dbReference>
<dbReference type="GO" id="GO:0043456">
    <property type="term" value="P:regulation of pentose-phosphate shunt"/>
    <property type="evidence" value="ECO:0007669"/>
    <property type="project" value="TreeGrafter"/>
</dbReference>
<feature type="binding site" evidence="3">
    <location>
        <position position="57"/>
    </location>
    <ligand>
        <name>substrate</name>
    </ligand>
</feature>
<dbReference type="GO" id="GO:0005829">
    <property type="term" value="C:cytosol"/>
    <property type="evidence" value="ECO:0007669"/>
    <property type="project" value="TreeGrafter"/>
</dbReference>
<dbReference type="InterPro" id="IPR001345">
    <property type="entry name" value="PG/BPGM_mutase_AS"/>
</dbReference>
<reference evidence="4" key="1">
    <citation type="journal article" date="2013" name="Extremophiles">
        <title>Proteinivorax tanatarense gen. nov., sp. nov., an anaerobic, haloalkaliphilic, proteolytic bacterium isolated from a decaying algal bloom, and proposal of Proteinivoraceae fam. nov.</title>
        <authorList>
            <person name="Kevbrin V."/>
            <person name="Boltyanskaya Y."/>
            <person name="Zhilina T."/>
            <person name="Kolganova T."/>
            <person name="Lavrentjeva E."/>
            <person name="Kuznetsov B."/>
        </authorList>
    </citation>
    <scope>NUCLEOTIDE SEQUENCE</scope>
    <source>
        <strain evidence="4">Z-910T</strain>
    </source>
</reference>
<dbReference type="EC" id="3.1.3.-" evidence="4"/>
<evidence type="ECO:0000256" key="3">
    <source>
        <dbReference type="PIRSR" id="PIRSR613078-2"/>
    </source>
</evidence>
<feature type="active site" description="Proton donor/acceptor" evidence="2">
    <location>
        <position position="83"/>
    </location>
</feature>
<dbReference type="SMART" id="SM00855">
    <property type="entry name" value="PGAM"/>
    <property type="match status" value="1"/>
</dbReference>
<dbReference type="PROSITE" id="PS00175">
    <property type="entry name" value="PG_MUTASE"/>
    <property type="match status" value="1"/>
</dbReference>
<dbReference type="CDD" id="cd07067">
    <property type="entry name" value="HP_PGM_like"/>
    <property type="match status" value="1"/>
</dbReference>